<proteinExistence type="predicted"/>
<protein>
    <submittedName>
        <fullName evidence="1">Uncharacterized protein</fullName>
    </submittedName>
</protein>
<dbReference type="AlphaFoldDB" id="A0A319DSQ3"/>
<evidence type="ECO:0000313" key="1">
    <source>
        <dbReference type="EMBL" id="PYI00711.1"/>
    </source>
</evidence>
<keyword evidence="2" id="KW-1185">Reference proteome</keyword>
<dbReference type="EMBL" id="KZ826439">
    <property type="protein sequence ID" value="PYI00711.1"/>
    <property type="molecule type" value="Genomic_DNA"/>
</dbReference>
<organism evidence="1 2">
    <name type="scientific">Aspergillus sclerotiicarbonarius (strain CBS 121057 / IBT 28362)</name>
    <dbReference type="NCBI Taxonomy" id="1448318"/>
    <lineage>
        <taxon>Eukaryota</taxon>
        <taxon>Fungi</taxon>
        <taxon>Dikarya</taxon>
        <taxon>Ascomycota</taxon>
        <taxon>Pezizomycotina</taxon>
        <taxon>Eurotiomycetes</taxon>
        <taxon>Eurotiomycetidae</taxon>
        <taxon>Eurotiales</taxon>
        <taxon>Aspergillaceae</taxon>
        <taxon>Aspergillus</taxon>
        <taxon>Aspergillus subgen. Circumdati</taxon>
    </lineage>
</organism>
<reference evidence="1 2" key="1">
    <citation type="submission" date="2018-02" db="EMBL/GenBank/DDBJ databases">
        <title>The genomes of Aspergillus section Nigri reveals drivers in fungal speciation.</title>
        <authorList>
            <consortium name="DOE Joint Genome Institute"/>
            <person name="Vesth T.C."/>
            <person name="Nybo J."/>
            <person name="Theobald S."/>
            <person name="Brandl J."/>
            <person name="Frisvad J.C."/>
            <person name="Nielsen K.F."/>
            <person name="Lyhne E.K."/>
            <person name="Kogle M.E."/>
            <person name="Kuo A."/>
            <person name="Riley R."/>
            <person name="Clum A."/>
            <person name="Nolan M."/>
            <person name="Lipzen A."/>
            <person name="Salamov A."/>
            <person name="Henrissat B."/>
            <person name="Wiebenga A."/>
            <person name="De vries R.P."/>
            <person name="Grigoriev I.V."/>
            <person name="Mortensen U.H."/>
            <person name="Andersen M.R."/>
            <person name="Baker S.E."/>
        </authorList>
    </citation>
    <scope>NUCLEOTIDE SEQUENCE [LARGE SCALE GENOMIC DNA]</scope>
    <source>
        <strain evidence="1 2">CBS 121057</strain>
    </source>
</reference>
<dbReference type="VEuPathDB" id="FungiDB:BO78DRAFT_35545"/>
<evidence type="ECO:0000313" key="2">
    <source>
        <dbReference type="Proteomes" id="UP000248423"/>
    </source>
</evidence>
<accession>A0A319DSQ3</accession>
<sequence>MHPSSPCSLVCLTSETVFPQPRVGIHGYPGRLARIYWFHSDMEAWPVAVAGGLWQSGCWMAGCKGSEWQQQLHSWRTRKGSADRPIIFGSSSIITTNTLWAKPII</sequence>
<name>A0A319DSQ3_ASPSB</name>
<gene>
    <name evidence="1" type="ORF">BO78DRAFT_35545</name>
</gene>
<dbReference type="Proteomes" id="UP000248423">
    <property type="component" value="Unassembled WGS sequence"/>
</dbReference>